<dbReference type="InterPro" id="IPR036086">
    <property type="entry name" value="ParB/Sulfiredoxin_sf"/>
</dbReference>
<evidence type="ECO:0000313" key="1">
    <source>
        <dbReference type="EMBL" id="PTU73259.1"/>
    </source>
</evidence>
<proteinExistence type="predicted"/>
<name>A0A2T5P679_9PSED</name>
<keyword evidence="2" id="KW-1185">Reference proteome</keyword>
<dbReference type="Gene3D" id="3.90.1530.10">
    <property type="entry name" value="Conserved hypothetical protein from pyrococcus furiosus pfu- 392566-001, ParB domain"/>
    <property type="match status" value="1"/>
</dbReference>
<sequence>MSGVAEIVRVPVENLRHIEGFSAKRVDWLVRKIQSEGVWSKPLALDDEHGLVLDGQHRMEAAKRLGLKWVPAVRYHYADVDVWSLRPNHSFDWQLVTNRALAGTPYPYKTVKHRFPGEGLPACSFQLAELMQ</sequence>
<protein>
    <submittedName>
        <fullName evidence="1">Uncharacterized protein</fullName>
    </submittedName>
</protein>
<accession>A0A2T5P679</accession>
<gene>
    <name evidence="1" type="ORF">DBO85_13000</name>
</gene>
<evidence type="ECO:0000313" key="2">
    <source>
        <dbReference type="Proteomes" id="UP000244064"/>
    </source>
</evidence>
<dbReference type="Proteomes" id="UP000244064">
    <property type="component" value="Unassembled WGS sequence"/>
</dbReference>
<reference evidence="1 2" key="1">
    <citation type="submission" date="2018-04" db="EMBL/GenBank/DDBJ databases">
        <title>Pseudomonas sp. nov., isolated from mangrove soil.</title>
        <authorList>
            <person name="Chen C."/>
        </authorList>
    </citation>
    <scope>NUCLEOTIDE SEQUENCE [LARGE SCALE GENOMIC DNA]</scope>
    <source>
        <strain evidence="1 2">TC-11</strain>
    </source>
</reference>
<dbReference type="EMBL" id="QASN01000020">
    <property type="protein sequence ID" value="PTU73259.1"/>
    <property type="molecule type" value="Genomic_DNA"/>
</dbReference>
<comment type="caution">
    <text evidence="1">The sequence shown here is derived from an EMBL/GenBank/DDBJ whole genome shotgun (WGS) entry which is preliminary data.</text>
</comment>
<dbReference type="RefSeq" id="WP_108107703.1">
    <property type="nucleotide sequence ID" value="NZ_QASN01000020.1"/>
</dbReference>
<dbReference type="AlphaFoldDB" id="A0A2T5P679"/>
<dbReference type="SUPFAM" id="SSF110849">
    <property type="entry name" value="ParB/Sulfiredoxin"/>
    <property type="match status" value="1"/>
</dbReference>
<dbReference type="OrthoDB" id="8565623at2"/>
<dbReference type="CDD" id="cd16400">
    <property type="entry name" value="ParB_Srx_like_nuclease"/>
    <property type="match status" value="1"/>
</dbReference>
<organism evidence="1 2">
    <name type="scientific">Pseudomonas mangrovi</name>
    <dbReference type="NCBI Taxonomy" id="2161748"/>
    <lineage>
        <taxon>Bacteria</taxon>
        <taxon>Pseudomonadati</taxon>
        <taxon>Pseudomonadota</taxon>
        <taxon>Gammaproteobacteria</taxon>
        <taxon>Pseudomonadales</taxon>
        <taxon>Pseudomonadaceae</taxon>
        <taxon>Pseudomonas</taxon>
    </lineage>
</organism>